<dbReference type="Gene3D" id="2.30.110.10">
    <property type="entry name" value="Electron Transport, Fmn-binding Protein, Chain A"/>
    <property type="match status" value="1"/>
</dbReference>
<evidence type="ECO:0000313" key="2">
    <source>
        <dbReference type="Proteomes" id="UP000307768"/>
    </source>
</evidence>
<dbReference type="SUPFAM" id="SSF50475">
    <property type="entry name" value="FMN-binding split barrel"/>
    <property type="match status" value="1"/>
</dbReference>
<dbReference type="InterPro" id="IPR012349">
    <property type="entry name" value="Split_barrel_FMN-bd"/>
</dbReference>
<sequence length="129" mass="13808">MSGKALVTLDDAETRDLLGTARVGHIAYESSRGVDITPVNFRLSGDMIYIRTVEAGTLAELAPGPEQVAFLVTYLDRLAQTGWSVKVRGTIRAVGDADLPDVDPEPWVGFPGTVLLGLAIEELTGRRVA</sequence>
<dbReference type="RefSeq" id="WP_149768472.1">
    <property type="nucleotide sequence ID" value="NZ_VDFQ02000001.1"/>
</dbReference>
<dbReference type="OrthoDB" id="5193072at2"/>
<organism evidence="1 2">
    <name type="scientific">Mumia zhuanghuii</name>
    <dbReference type="NCBI Taxonomy" id="2585211"/>
    <lineage>
        <taxon>Bacteria</taxon>
        <taxon>Bacillati</taxon>
        <taxon>Actinomycetota</taxon>
        <taxon>Actinomycetes</taxon>
        <taxon>Propionibacteriales</taxon>
        <taxon>Nocardioidaceae</taxon>
        <taxon>Mumia</taxon>
    </lineage>
</organism>
<reference evidence="1 2" key="1">
    <citation type="submission" date="2019-09" db="EMBL/GenBank/DDBJ databases">
        <title>Mumia zhuanghuii sp. nov. isolated from the intestinal contents of plateau pika (Ochotona curzoniae) in the Qinghai-Tibet plateau of China.</title>
        <authorList>
            <person name="Tian Z."/>
        </authorList>
    </citation>
    <scope>NUCLEOTIDE SEQUENCE [LARGE SCALE GENOMIC DNA]</scope>
    <source>
        <strain evidence="2">350</strain>
    </source>
</reference>
<name>A0A5Q6S4J4_9ACTN</name>
<gene>
    <name evidence="1" type="ORF">FE697_005410</name>
</gene>
<evidence type="ECO:0000313" key="1">
    <source>
        <dbReference type="EMBL" id="KAA1425297.1"/>
    </source>
</evidence>
<accession>A0A5Q6S4J4</accession>
<protein>
    <submittedName>
        <fullName evidence="1">Pyridoxamine 5'-phosphate oxidase family protein</fullName>
    </submittedName>
</protein>
<comment type="caution">
    <text evidence="1">The sequence shown here is derived from an EMBL/GenBank/DDBJ whole genome shotgun (WGS) entry which is preliminary data.</text>
</comment>
<dbReference type="EMBL" id="VDFQ02000001">
    <property type="protein sequence ID" value="KAA1425297.1"/>
    <property type="molecule type" value="Genomic_DNA"/>
</dbReference>
<dbReference type="AlphaFoldDB" id="A0A5Q6S4J4"/>
<dbReference type="Pfam" id="PF12900">
    <property type="entry name" value="Pyridox_ox_2"/>
    <property type="match status" value="1"/>
</dbReference>
<dbReference type="Proteomes" id="UP000307768">
    <property type="component" value="Unassembled WGS sequence"/>
</dbReference>
<dbReference type="InterPro" id="IPR024747">
    <property type="entry name" value="Pyridox_Oxase-rel"/>
</dbReference>
<proteinExistence type="predicted"/>